<evidence type="ECO:0000256" key="2">
    <source>
        <dbReference type="ARBA" id="ARBA00009986"/>
    </source>
</evidence>
<protein>
    <recommendedName>
        <fullName evidence="7">L-glutamate gamma-semialdehyde dehydrogenase</fullName>
        <ecNumber evidence="3">1.2.1.88</ecNumber>
    </recommendedName>
    <alternativeName>
        <fullName evidence="7">L-glutamate gamma-semialdehyde dehydrogenase</fullName>
    </alternativeName>
</protein>
<evidence type="ECO:0000256" key="5">
    <source>
        <dbReference type="ARBA" id="ARBA00023027"/>
    </source>
</evidence>
<dbReference type="Proteomes" id="UP000034982">
    <property type="component" value="Unassembled WGS sequence"/>
</dbReference>
<accession>W2CHA6</accession>
<evidence type="ECO:0000259" key="9">
    <source>
        <dbReference type="Pfam" id="PF00171"/>
    </source>
</evidence>
<dbReference type="Gene3D" id="3.40.605.10">
    <property type="entry name" value="Aldehyde Dehydrogenase, Chain A, domain 1"/>
    <property type="match status" value="1"/>
</dbReference>
<dbReference type="PANTHER" id="PTHR42862">
    <property type="entry name" value="DELTA-1-PYRROLINE-5-CARBOXYLATE DEHYDROGENASE 1, ISOFORM A-RELATED"/>
    <property type="match status" value="1"/>
</dbReference>
<dbReference type="UniPathway" id="UPA00261">
    <property type="reaction ID" value="UER00374"/>
</dbReference>
<dbReference type="PANTHER" id="PTHR42862:SF1">
    <property type="entry name" value="DELTA-1-PYRROLINE-5-CARBOXYLATE DEHYDROGENASE 2, ISOFORM A-RELATED"/>
    <property type="match status" value="1"/>
</dbReference>
<dbReference type="FunFam" id="3.40.605.10:FF:000006">
    <property type="entry name" value="1-pyrroline-5-carboxylate dehydrogenase"/>
    <property type="match status" value="1"/>
</dbReference>
<dbReference type="SUPFAM" id="SSF53720">
    <property type="entry name" value="ALDH-like"/>
    <property type="match status" value="1"/>
</dbReference>
<evidence type="ECO:0000313" key="11">
    <source>
        <dbReference type="Proteomes" id="UP000034982"/>
    </source>
</evidence>
<dbReference type="InterPro" id="IPR016162">
    <property type="entry name" value="Ald_DH_N"/>
</dbReference>
<reference evidence="10 11" key="1">
    <citation type="submission" date="2013-11" db="EMBL/GenBank/DDBJ databases">
        <title>Single cell genomics of uncultured Tannerella BU063 (oral taxon 286).</title>
        <authorList>
            <person name="Beall C.J."/>
            <person name="Campbell A.G."/>
            <person name="Griffen A.L."/>
            <person name="Podar M."/>
            <person name="Leys E.J."/>
        </authorList>
    </citation>
    <scope>NUCLEOTIDE SEQUENCE [LARGE SCALE GENOMIC DNA]</scope>
    <source>
        <strain evidence="10">Cell 1/3</strain>
    </source>
</reference>
<evidence type="ECO:0000256" key="3">
    <source>
        <dbReference type="ARBA" id="ARBA00012884"/>
    </source>
</evidence>
<keyword evidence="4" id="KW-0560">Oxidoreductase</keyword>
<comment type="caution">
    <text evidence="10">The sequence shown here is derived from an EMBL/GenBank/DDBJ whole genome shotgun (WGS) entry which is preliminary data.</text>
</comment>
<dbReference type="PATRIC" id="fig|1411022.3.peg.1594"/>
<dbReference type="CDD" id="cd07123">
    <property type="entry name" value="ALDH_F4-17_P5CDH"/>
    <property type="match status" value="1"/>
</dbReference>
<feature type="domain" description="Aldehyde dehydrogenase" evidence="9">
    <location>
        <begin position="58"/>
        <end position="521"/>
    </location>
</feature>
<evidence type="ECO:0000256" key="7">
    <source>
        <dbReference type="ARBA" id="ARBA00032259"/>
    </source>
</evidence>
<dbReference type="NCBIfam" id="TIGR01236">
    <property type="entry name" value="D1pyr5carbox1"/>
    <property type="match status" value="1"/>
</dbReference>
<evidence type="ECO:0000313" key="10">
    <source>
        <dbReference type="EMBL" id="ETK06423.1"/>
    </source>
</evidence>
<dbReference type="Pfam" id="PF00171">
    <property type="entry name" value="Aldedh"/>
    <property type="match status" value="1"/>
</dbReference>
<dbReference type="GO" id="GO:0004657">
    <property type="term" value="F:proline dehydrogenase activity"/>
    <property type="evidence" value="ECO:0007669"/>
    <property type="project" value="UniProtKB-ARBA"/>
</dbReference>
<dbReference type="GO" id="GO:0010133">
    <property type="term" value="P:L-proline catabolic process to L-glutamate"/>
    <property type="evidence" value="ECO:0007669"/>
    <property type="project" value="UniProtKB-UniPathway"/>
</dbReference>
<dbReference type="EC" id="1.2.1.88" evidence="3"/>
<dbReference type="EMBL" id="AYYE01001187">
    <property type="protein sequence ID" value="ETK06423.1"/>
    <property type="molecule type" value="Genomic_DNA"/>
</dbReference>
<keyword evidence="5" id="KW-0520">NAD</keyword>
<evidence type="ECO:0000256" key="4">
    <source>
        <dbReference type="ARBA" id="ARBA00023002"/>
    </source>
</evidence>
<proteinExistence type="inferred from homology"/>
<dbReference type="FunFam" id="3.40.309.10:FF:000005">
    <property type="entry name" value="1-pyrroline-5-carboxylate dehydrogenase 1"/>
    <property type="match status" value="1"/>
</dbReference>
<gene>
    <name evidence="10" type="ORF">T230_12665</name>
</gene>
<dbReference type="PROSITE" id="PS00070">
    <property type="entry name" value="ALDEHYDE_DEHYDR_CYS"/>
    <property type="match status" value="1"/>
</dbReference>
<dbReference type="InterPro" id="IPR016161">
    <property type="entry name" value="Ald_DH/histidinol_DH"/>
</dbReference>
<dbReference type="Gene3D" id="3.40.309.10">
    <property type="entry name" value="Aldehyde Dehydrogenase, Chain A, domain 2"/>
    <property type="match status" value="1"/>
</dbReference>
<organism evidence="10 11">
    <name type="scientific">Tannerella sp. oral taxon BU063 isolate Cell 1/3</name>
    <dbReference type="NCBI Taxonomy" id="1411022"/>
    <lineage>
        <taxon>Bacteria</taxon>
        <taxon>Pseudomonadati</taxon>
        <taxon>Bacteroidota</taxon>
        <taxon>Bacteroidia</taxon>
        <taxon>Bacteroidales</taxon>
        <taxon>Tannerellaceae</taxon>
        <taxon>Tannerella</taxon>
    </lineage>
</organism>
<comment type="catalytic activity">
    <reaction evidence="8">
        <text>L-glutamate 5-semialdehyde + NAD(+) + H2O = L-glutamate + NADH + 2 H(+)</text>
        <dbReference type="Rhea" id="RHEA:30235"/>
        <dbReference type="ChEBI" id="CHEBI:15377"/>
        <dbReference type="ChEBI" id="CHEBI:15378"/>
        <dbReference type="ChEBI" id="CHEBI:29985"/>
        <dbReference type="ChEBI" id="CHEBI:57540"/>
        <dbReference type="ChEBI" id="CHEBI:57945"/>
        <dbReference type="ChEBI" id="CHEBI:58066"/>
        <dbReference type="EC" id="1.2.1.88"/>
    </reaction>
</comment>
<evidence type="ECO:0000256" key="1">
    <source>
        <dbReference type="ARBA" id="ARBA00004786"/>
    </source>
</evidence>
<dbReference type="InterPro" id="IPR005931">
    <property type="entry name" value="P5CDH/ALDH4A1"/>
</dbReference>
<dbReference type="GO" id="GO:0003842">
    <property type="term" value="F:L-glutamate gamma-semialdehyde dehydrogenase activity"/>
    <property type="evidence" value="ECO:0007669"/>
    <property type="project" value="UniProtKB-EC"/>
</dbReference>
<name>W2CHA6_9BACT</name>
<dbReference type="InterPro" id="IPR016163">
    <property type="entry name" value="Ald_DH_C"/>
</dbReference>
<dbReference type="InterPro" id="IPR050485">
    <property type="entry name" value="Proline_metab_enzyme"/>
</dbReference>
<comment type="similarity">
    <text evidence="2">Belongs to the aldehyde dehydrogenase family.</text>
</comment>
<dbReference type="InterPro" id="IPR015590">
    <property type="entry name" value="Aldehyde_DH_dom"/>
</dbReference>
<evidence type="ECO:0000256" key="8">
    <source>
        <dbReference type="ARBA" id="ARBA00048142"/>
    </source>
</evidence>
<keyword evidence="6" id="KW-0642">Proline metabolism</keyword>
<dbReference type="AlphaFoldDB" id="W2CHA6"/>
<comment type="pathway">
    <text evidence="1">Amino-acid degradation; L-proline degradation into L-glutamate; L-glutamate from L-proline: step 2/2.</text>
</comment>
<evidence type="ECO:0000256" key="6">
    <source>
        <dbReference type="ARBA" id="ARBA00023062"/>
    </source>
</evidence>
<dbReference type="InterPro" id="IPR016160">
    <property type="entry name" value="Ald_DH_CS_CYS"/>
</dbReference>
<sequence>MNNSIYRFPNPGNEPVKTYAPGTSDKAALKKALLQLSAEEWDIPLVIGGQEIRTGQTDKVVMPHDHRHVLATYHKASEKEVQMAIDAAMKAHHDWSMLPWEERAMVMLRAAELFATKYRYLLNAAVMLGQSKNPFQAEIDAPCELIDFLRYSAFYAGQIYADQPYSEKGIINRLEYRALEGFVFSLTPFNFTSIASNLNMAPAMMGNVAVWKPSTTAIYSNYLLMKVFKEAGLPDGVVNFIPGQGSTVGRVILSSPDFAGFHFTGSTNTFNTLWCQMGENLKKYKSYPKVVGETGGKNFIFAHPSAPAEDVAAAIVRGAFEYQGQKCSAGSRAYLPKSLWKEIKERVGEMLKEIKMGDVQDFTNFINAVIDEASFDNIMGYINYAREASDAEILFGGRGDKSTGYFIEPTVIQTTNPTFKTMTEEIFGPVITIYVYDDAKYEETLDVCDRTSPYGLTGSIFACDRYAIETAFRKLRYAAGNFYVNDKPTGAVIAQQPFGGSRASGTNDKAGGPLNLIRWTNPRCIKETFVPPVHYGYPFLGFAVQSRGASA</sequence>
<dbReference type="GO" id="GO:0009898">
    <property type="term" value="C:cytoplasmic side of plasma membrane"/>
    <property type="evidence" value="ECO:0007669"/>
    <property type="project" value="TreeGrafter"/>
</dbReference>